<evidence type="ECO:0000256" key="1">
    <source>
        <dbReference type="SAM" id="MobiDB-lite"/>
    </source>
</evidence>
<gene>
    <name evidence="2" type="ORF">STAS_31272</name>
</gene>
<name>A0A5A7R8U8_STRAF</name>
<protein>
    <submittedName>
        <fullName evidence="2">GRF zinc finger-containing protein-like protein</fullName>
    </submittedName>
</protein>
<dbReference type="EMBL" id="BKCP01010638">
    <property type="protein sequence ID" value="GER53730.1"/>
    <property type="molecule type" value="Genomic_DNA"/>
</dbReference>
<sequence>MFRQISEELIDDFCRCGKPTVRKTSWADGNAGRRYSACEKYRFASKEIVLSTIHGQMEREAFPSTRLALLRGRTLNPEEVDPPRFPFQKESPVKHKMQQLNTDNNTSHFQL</sequence>
<reference evidence="3" key="1">
    <citation type="journal article" date="2019" name="Curr. Biol.">
        <title>Genome Sequence of Striga asiatica Provides Insight into the Evolution of Plant Parasitism.</title>
        <authorList>
            <person name="Yoshida S."/>
            <person name="Kim S."/>
            <person name="Wafula E.K."/>
            <person name="Tanskanen J."/>
            <person name="Kim Y.M."/>
            <person name="Honaas L."/>
            <person name="Yang Z."/>
            <person name="Spallek T."/>
            <person name="Conn C.E."/>
            <person name="Ichihashi Y."/>
            <person name="Cheong K."/>
            <person name="Cui S."/>
            <person name="Der J.P."/>
            <person name="Gundlach H."/>
            <person name="Jiao Y."/>
            <person name="Hori C."/>
            <person name="Ishida J.K."/>
            <person name="Kasahara H."/>
            <person name="Kiba T."/>
            <person name="Kim M.S."/>
            <person name="Koo N."/>
            <person name="Laohavisit A."/>
            <person name="Lee Y.H."/>
            <person name="Lumba S."/>
            <person name="McCourt P."/>
            <person name="Mortimer J.C."/>
            <person name="Mutuku J.M."/>
            <person name="Nomura T."/>
            <person name="Sasaki-Sekimoto Y."/>
            <person name="Seto Y."/>
            <person name="Wang Y."/>
            <person name="Wakatake T."/>
            <person name="Sakakibara H."/>
            <person name="Demura T."/>
            <person name="Yamaguchi S."/>
            <person name="Yoneyama K."/>
            <person name="Manabe R.I."/>
            <person name="Nelson D.C."/>
            <person name="Schulman A.H."/>
            <person name="Timko M.P."/>
            <person name="dePamphilis C.W."/>
            <person name="Choi D."/>
            <person name="Shirasu K."/>
        </authorList>
    </citation>
    <scope>NUCLEOTIDE SEQUENCE [LARGE SCALE GENOMIC DNA]</scope>
    <source>
        <strain evidence="3">cv. UVA1</strain>
    </source>
</reference>
<evidence type="ECO:0000313" key="2">
    <source>
        <dbReference type="EMBL" id="GER53730.1"/>
    </source>
</evidence>
<comment type="caution">
    <text evidence="2">The sequence shown here is derived from an EMBL/GenBank/DDBJ whole genome shotgun (WGS) entry which is preliminary data.</text>
</comment>
<accession>A0A5A7R8U8</accession>
<dbReference type="Proteomes" id="UP000325081">
    <property type="component" value="Unassembled WGS sequence"/>
</dbReference>
<feature type="compositionally biased region" description="Polar residues" evidence="1">
    <location>
        <begin position="98"/>
        <end position="111"/>
    </location>
</feature>
<feature type="region of interest" description="Disordered" evidence="1">
    <location>
        <begin position="75"/>
        <end position="111"/>
    </location>
</feature>
<proteinExistence type="predicted"/>
<dbReference type="AlphaFoldDB" id="A0A5A7R8U8"/>
<evidence type="ECO:0000313" key="3">
    <source>
        <dbReference type="Proteomes" id="UP000325081"/>
    </source>
</evidence>
<organism evidence="2 3">
    <name type="scientific">Striga asiatica</name>
    <name type="common">Asiatic witchweed</name>
    <name type="synonym">Buchnera asiatica</name>
    <dbReference type="NCBI Taxonomy" id="4170"/>
    <lineage>
        <taxon>Eukaryota</taxon>
        <taxon>Viridiplantae</taxon>
        <taxon>Streptophyta</taxon>
        <taxon>Embryophyta</taxon>
        <taxon>Tracheophyta</taxon>
        <taxon>Spermatophyta</taxon>
        <taxon>Magnoliopsida</taxon>
        <taxon>eudicotyledons</taxon>
        <taxon>Gunneridae</taxon>
        <taxon>Pentapetalae</taxon>
        <taxon>asterids</taxon>
        <taxon>lamiids</taxon>
        <taxon>Lamiales</taxon>
        <taxon>Orobanchaceae</taxon>
        <taxon>Buchnereae</taxon>
        <taxon>Striga</taxon>
    </lineage>
</organism>
<keyword evidence="3" id="KW-1185">Reference proteome</keyword>